<comment type="caution">
    <text evidence="2">The sequence shown here is derived from an EMBL/GenBank/DDBJ whole genome shotgun (WGS) entry which is preliminary data.</text>
</comment>
<sequence>MINNEIIIEAKRLVERIKLKYPDFVSKTASERELAKLERELKIKLPEWYIELFTTVPLIDAELGIQEDEPDEDYDGISYIIWGGVDDIIDESNKYEPGISVLKDGYVFLASCSHGSGDPIYIKLSSMQPSVFRIYHDDFSKNQLADDLTSLFKNAII</sequence>
<dbReference type="InterPro" id="IPR018958">
    <property type="entry name" value="Knr4/Smi1-like_dom"/>
</dbReference>
<evidence type="ECO:0000259" key="1">
    <source>
        <dbReference type="Pfam" id="PF09346"/>
    </source>
</evidence>
<dbReference type="SUPFAM" id="SSF160631">
    <property type="entry name" value="SMI1/KNR4-like"/>
    <property type="match status" value="1"/>
</dbReference>
<feature type="domain" description="Knr4/Smi1-like" evidence="1">
    <location>
        <begin position="29"/>
        <end position="152"/>
    </location>
</feature>
<dbReference type="Gene3D" id="3.40.1580.10">
    <property type="entry name" value="SMI1/KNR4-like"/>
    <property type="match status" value="1"/>
</dbReference>
<dbReference type="EMBL" id="JAUSTW010000013">
    <property type="protein sequence ID" value="MDQ0201865.1"/>
    <property type="molecule type" value="Genomic_DNA"/>
</dbReference>
<keyword evidence="3" id="KW-1185">Reference proteome</keyword>
<evidence type="ECO:0000313" key="2">
    <source>
        <dbReference type="EMBL" id="MDQ0201865.1"/>
    </source>
</evidence>
<accession>A0ABT9Y223</accession>
<dbReference type="InterPro" id="IPR037883">
    <property type="entry name" value="Knr4/Smi1-like_sf"/>
</dbReference>
<protein>
    <recommendedName>
        <fullName evidence="1">Knr4/Smi1-like domain-containing protein</fullName>
    </recommendedName>
</protein>
<evidence type="ECO:0000313" key="3">
    <source>
        <dbReference type="Proteomes" id="UP001224122"/>
    </source>
</evidence>
<dbReference type="Pfam" id="PF09346">
    <property type="entry name" value="SMI1_KNR4"/>
    <property type="match status" value="1"/>
</dbReference>
<proteinExistence type="predicted"/>
<gene>
    <name evidence="2" type="ORF">J2S10_005076</name>
</gene>
<dbReference type="Proteomes" id="UP001224122">
    <property type="component" value="Unassembled WGS sequence"/>
</dbReference>
<name>A0ABT9Y223_9BACI</name>
<dbReference type="RefSeq" id="WP_307413573.1">
    <property type="nucleotide sequence ID" value="NZ_JAUSTW010000013.1"/>
</dbReference>
<organism evidence="2 3">
    <name type="scientific">Neobacillus ginsengisoli</name>
    <dbReference type="NCBI Taxonomy" id="904295"/>
    <lineage>
        <taxon>Bacteria</taxon>
        <taxon>Bacillati</taxon>
        <taxon>Bacillota</taxon>
        <taxon>Bacilli</taxon>
        <taxon>Bacillales</taxon>
        <taxon>Bacillaceae</taxon>
        <taxon>Neobacillus</taxon>
    </lineage>
</organism>
<reference evidence="2 3" key="1">
    <citation type="submission" date="2023-07" db="EMBL/GenBank/DDBJ databases">
        <title>Genomic Encyclopedia of Type Strains, Phase IV (KMG-IV): sequencing the most valuable type-strain genomes for metagenomic binning, comparative biology and taxonomic classification.</title>
        <authorList>
            <person name="Goeker M."/>
        </authorList>
    </citation>
    <scope>NUCLEOTIDE SEQUENCE [LARGE SCALE GENOMIC DNA]</scope>
    <source>
        <strain evidence="2 3">DSM 27594</strain>
    </source>
</reference>